<dbReference type="InterPro" id="IPR013087">
    <property type="entry name" value="Znf_C2H2_type"/>
</dbReference>
<dbReference type="Proteomes" id="UP000261560">
    <property type="component" value="Unplaced"/>
</dbReference>
<feature type="compositionally biased region" description="Basic and acidic residues" evidence="8">
    <location>
        <begin position="435"/>
        <end position="444"/>
    </location>
</feature>
<feature type="domain" description="Matrin-type" evidence="9">
    <location>
        <begin position="189"/>
        <end position="219"/>
    </location>
</feature>
<dbReference type="GeneID" id="112145367"/>
<dbReference type="Gene3D" id="3.30.160.60">
    <property type="entry name" value="Classic Zinc Finger"/>
    <property type="match status" value="4"/>
</dbReference>
<dbReference type="Ensembl" id="ENSOMET00000013455.1">
    <property type="protein sequence ID" value="ENSOMEP00000001864.1"/>
    <property type="gene ID" value="ENSOMEG00000002792.1"/>
</dbReference>
<reference evidence="10" key="1">
    <citation type="submission" date="2025-08" db="UniProtKB">
        <authorList>
            <consortium name="Ensembl"/>
        </authorList>
    </citation>
    <scope>IDENTIFICATION</scope>
</reference>
<evidence type="ECO:0000259" key="9">
    <source>
        <dbReference type="PROSITE" id="PS50171"/>
    </source>
</evidence>
<feature type="compositionally biased region" description="Basic residues" evidence="8">
    <location>
        <begin position="445"/>
        <end position="462"/>
    </location>
</feature>
<dbReference type="Pfam" id="PF12756">
    <property type="entry name" value="zf-C2H2_2"/>
    <property type="match status" value="1"/>
</dbReference>
<dbReference type="KEGG" id="oml:112145367"/>
<dbReference type="GO" id="GO:0003676">
    <property type="term" value="F:nucleic acid binding"/>
    <property type="evidence" value="ECO:0007669"/>
    <property type="project" value="InterPro"/>
</dbReference>
<dbReference type="GO" id="GO:0005634">
    <property type="term" value="C:nucleus"/>
    <property type="evidence" value="ECO:0007669"/>
    <property type="project" value="UniProtKB-SubCell"/>
</dbReference>
<feature type="compositionally biased region" description="Basic residues" evidence="8">
    <location>
        <begin position="515"/>
        <end position="527"/>
    </location>
</feature>
<dbReference type="InterPro" id="IPR036236">
    <property type="entry name" value="Znf_C2H2_sf"/>
</dbReference>
<evidence type="ECO:0000256" key="4">
    <source>
        <dbReference type="ARBA" id="ARBA00022833"/>
    </source>
</evidence>
<feature type="region of interest" description="Disordered" evidence="8">
    <location>
        <begin position="300"/>
        <end position="348"/>
    </location>
</feature>
<feature type="region of interest" description="Disordered" evidence="8">
    <location>
        <begin position="163"/>
        <end position="182"/>
    </location>
</feature>
<dbReference type="PROSITE" id="PS50171">
    <property type="entry name" value="ZF_MATRIN"/>
    <property type="match status" value="1"/>
</dbReference>
<feature type="compositionally biased region" description="Polar residues" evidence="8">
    <location>
        <begin position="11"/>
        <end position="27"/>
    </location>
</feature>
<keyword evidence="2" id="KW-0479">Metal-binding</keyword>
<organism evidence="10 11">
    <name type="scientific">Oryzias melastigma</name>
    <name type="common">Marine medaka</name>
    <dbReference type="NCBI Taxonomy" id="30732"/>
    <lineage>
        <taxon>Eukaryota</taxon>
        <taxon>Metazoa</taxon>
        <taxon>Chordata</taxon>
        <taxon>Craniata</taxon>
        <taxon>Vertebrata</taxon>
        <taxon>Euteleostomi</taxon>
        <taxon>Actinopterygii</taxon>
        <taxon>Neopterygii</taxon>
        <taxon>Teleostei</taxon>
        <taxon>Neoteleostei</taxon>
        <taxon>Acanthomorphata</taxon>
        <taxon>Ovalentaria</taxon>
        <taxon>Atherinomorphae</taxon>
        <taxon>Beloniformes</taxon>
        <taxon>Adrianichthyidae</taxon>
        <taxon>Oryziinae</taxon>
        <taxon>Oryzias</taxon>
    </lineage>
</organism>
<evidence type="ECO:0000256" key="8">
    <source>
        <dbReference type="SAM" id="MobiDB-lite"/>
    </source>
</evidence>
<feature type="compositionally biased region" description="Basic residues" evidence="8">
    <location>
        <begin position="425"/>
        <end position="434"/>
    </location>
</feature>
<evidence type="ECO:0000256" key="1">
    <source>
        <dbReference type="ARBA" id="ARBA00004123"/>
    </source>
</evidence>
<feature type="region of interest" description="Disordered" evidence="8">
    <location>
        <begin position="1"/>
        <end position="27"/>
    </location>
</feature>
<evidence type="ECO:0000313" key="10">
    <source>
        <dbReference type="Ensembl" id="ENSOMEP00000001864.1"/>
    </source>
</evidence>
<dbReference type="GO" id="GO:0008270">
    <property type="term" value="F:zinc ion binding"/>
    <property type="evidence" value="ECO:0007669"/>
    <property type="project" value="UniProtKB-KW"/>
</dbReference>
<feature type="region of interest" description="Disordered" evidence="8">
    <location>
        <begin position="366"/>
        <end position="547"/>
    </location>
</feature>
<dbReference type="PROSITE" id="PS00028">
    <property type="entry name" value="ZINC_FINGER_C2H2_1"/>
    <property type="match status" value="3"/>
</dbReference>
<sequence>MDSSFECIPAQSDTSNNTVSSPNAASVTDTDRVINTKNDSVHVEGEKSDEQLLQGLLTDSYCHVCSSKLLFESHRQSHYEGKKHAQKVKVYLRTLRGERNAEFKRTMQRDKNRFCELCNMVFSSDVVAKSHYEGKTHSKNLHKQTLHPPDKKTEELLSPNPADKVEQKAAADVHGDATATNSNLKDPDRYCSLCAASFNNPQMALQHYNGRRHQRNKARQELLKKLGDDVQQANSLMCQICGVPFDSVEMYQAHMQGNRHLTREKKISELFKSQPKVYNTFADELADYIQVQKARGINPKTSQVLAQDDAAKGDQEEVEPQEVSDDWESAETIPNFHPPHPSQPGPWHPVYPRPAWPLHEPEYNGPPPLLQCSDPPRFMLGPTESGQHRRHLSSSSCSTPSSSSSSSSCSSSTSDSDDGDDGRRRPTRKNGLMKRKTEGSDKEGRRLKRQRRGGERRKRRRKEQSAESEDEGRRQKQGTSSSKKHQKQENIDGDVTETEKDPHLQTKSSAGHDKQKLKHRKEKKKTKDKPDGRTEEEKLWDDSILGC</sequence>
<dbReference type="SUPFAM" id="SSF57667">
    <property type="entry name" value="beta-beta-alpha zinc fingers"/>
    <property type="match status" value="4"/>
</dbReference>
<comment type="subcellular location">
    <subcellularLocation>
        <location evidence="1">Nucleus</location>
    </subcellularLocation>
</comment>
<evidence type="ECO:0000256" key="6">
    <source>
        <dbReference type="ARBA" id="ARBA00023242"/>
    </source>
</evidence>
<evidence type="ECO:0000256" key="3">
    <source>
        <dbReference type="ARBA" id="ARBA00022771"/>
    </source>
</evidence>
<feature type="region of interest" description="Disordered" evidence="8">
    <location>
        <begin position="133"/>
        <end position="157"/>
    </location>
</feature>
<feature type="compositionally biased region" description="Acidic residues" evidence="8">
    <location>
        <begin position="316"/>
        <end position="329"/>
    </location>
</feature>
<feature type="compositionally biased region" description="Pro residues" evidence="8">
    <location>
        <begin position="336"/>
        <end position="348"/>
    </location>
</feature>
<dbReference type="SMART" id="SM00355">
    <property type="entry name" value="ZnF_C2H2"/>
    <property type="match status" value="3"/>
</dbReference>
<dbReference type="PANTHER" id="PTHR46742">
    <property type="entry name" value="LYSINE-RICH COILED-COIL PROTEIN 1"/>
    <property type="match status" value="1"/>
</dbReference>
<dbReference type="RefSeq" id="XP_024126306.1">
    <property type="nucleotide sequence ID" value="XM_024270538.2"/>
</dbReference>
<protein>
    <recommendedName>
        <fullName evidence="7">Lysine-rich coiled-coil protein 1</fullName>
    </recommendedName>
</protein>
<keyword evidence="5" id="KW-0175">Coiled coil</keyword>
<dbReference type="AlphaFoldDB" id="A0A3B3B9N6"/>
<dbReference type="OMA" id="ANSLMCQ"/>
<keyword evidence="3" id="KW-0863">Zinc-finger</keyword>
<dbReference type="InterPro" id="IPR000690">
    <property type="entry name" value="Matrin/U1-C_Znf_C2H2"/>
</dbReference>
<evidence type="ECO:0000256" key="5">
    <source>
        <dbReference type="ARBA" id="ARBA00023054"/>
    </source>
</evidence>
<evidence type="ECO:0000256" key="7">
    <source>
        <dbReference type="ARBA" id="ARBA00040329"/>
    </source>
</evidence>
<dbReference type="PANTHER" id="PTHR46742:SF3">
    <property type="entry name" value="LYSINE-RICH COILED-COIL PROTEIN 1"/>
    <property type="match status" value="1"/>
</dbReference>
<proteinExistence type="predicted"/>
<dbReference type="SMART" id="SM00451">
    <property type="entry name" value="ZnF_U1"/>
    <property type="match status" value="4"/>
</dbReference>
<dbReference type="InterPro" id="IPR003604">
    <property type="entry name" value="Matrin/U1-like-C_Znf_C2H2"/>
</dbReference>
<keyword evidence="4" id="KW-0862">Zinc</keyword>
<dbReference type="InterPro" id="IPR041661">
    <property type="entry name" value="ZN622/Rei1/Reh1_Znf-C2H2"/>
</dbReference>
<feature type="compositionally biased region" description="Low complexity" evidence="8">
    <location>
        <begin position="393"/>
        <end position="414"/>
    </location>
</feature>
<keyword evidence="11" id="KW-1185">Reference proteome</keyword>
<dbReference type="CTD" id="84460"/>
<dbReference type="GeneTree" id="ENSGT00940000156888"/>
<dbReference type="PaxDb" id="30732-ENSOMEP00000001864"/>
<feature type="compositionally biased region" description="Basic and acidic residues" evidence="8">
    <location>
        <begin position="163"/>
        <end position="175"/>
    </location>
</feature>
<feature type="compositionally biased region" description="Basic and acidic residues" evidence="8">
    <location>
        <begin position="528"/>
        <end position="541"/>
    </location>
</feature>
<feature type="compositionally biased region" description="Basic and acidic residues" evidence="8">
    <location>
        <begin position="497"/>
        <end position="514"/>
    </location>
</feature>
<keyword evidence="6" id="KW-0539">Nucleus</keyword>
<evidence type="ECO:0000256" key="2">
    <source>
        <dbReference type="ARBA" id="ARBA00022723"/>
    </source>
</evidence>
<evidence type="ECO:0000313" key="11">
    <source>
        <dbReference type="Proteomes" id="UP000261560"/>
    </source>
</evidence>
<dbReference type="STRING" id="30732.ENSOMEP00000001864"/>
<accession>A0A3B3B9N6</accession>
<dbReference type="Pfam" id="PF12874">
    <property type="entry name" value="zf-met"/>
    <property type="match status" value="2"/>
</dbReference>
<reference evidence="10" key="2">
    <citation type="submission" date="2025-09" db="UniProtKB">
        <authorList>
            <consortium name="Ensembl"/>
        </authorList>
    </citation>
    <scope>IDENTIFICATION</scope>
</reference>
<dbReference type="OrthoDB" id="1925236at2759"/>
<name>A0A3B3B9N6_ORYME</name>